<dbReference type="Proteomes" id="UP000277811">
    <property type="component" value="Unassembled WGS sequence"/>
</dbReference>
<comment type="cofactor">
    <cofactor evidence="1">
        <name>Mg(2+)</name>
        <dbReference type="ChEBI" id="CHEBI:18420"/>
    </cofactor>
</comment>
<evidence type="ECO:0000256" key="5">
    <source>
        <dbReference type="ARBA" id="ARBA00022723"/>
    </source>
</evidence>
<reference evidence="12 13" key="1">
    <citation type="submission" date="2018-06" db="EMBL/GenBank/DDBJ databases">
        <authorList>
            <person name="Strepis N."/>
        </authorList>
    </citation>
    <scope>NUCLEOTIDE SEQUENCE [LARGE SCALE GENOMIC DNA]</scope>
    <source>
        <strain evidence="12">LUCI</strain>
    </source>
</reference>
<dbReference type="GO" id="GO:0006742">
    <property type="term" value="P:NADP+ catabolic process"/>
    <property type="evidence" value="ECO:0007669"/>
    <property type="project" value="TreeGrafter"/>
</dbReference>
<feature type="domain" description="Nudix hydrolase" evidence="11">
    <location>
        <begin position="138"/>
        <end position="263"/>
    </location>
</feature>
<comment type="similarity">
    <text evidence="3">Belongs to the Nudix hydrolase family. NudC subfamily.</text>
</comment>
<dbReference type="EMBL" id="UPPP01000097">
    <property type="protein sequence ID" value="VBB08812.1"/>
    <property type="molecule type" value="Genomic_DNA"/>
</dbReference>
<evidence type="ECO:0000313" key="12">
    <source>
        <dbReference type="EMBL" id="VBB08812.1"/>
    </source>
</evidence>
<evidence type="ECO:0000256" key="4">
    <source>
        <dbReference type="ARBA" id="ARBA00012381"/>
    </source>
</evidence>
<dbReference type="NCBIfam" id="NF001299">
    <property type="entry name" value="PRK00241.1"/>
    <property type="match status" value="1"/>
</dbReference>
<dbReference type="PANTHER" id="PTHR42904:SF6">
    <property type="entry name" value="NAD-CAPPED RNA HYDROLASE NUDT12"/>
    <property type="match status" value="1"/>
</dbReference>
<dbReference type="OrthoDB" id="9787476at2"/>
<dbReference type="SUPFAM" id="SSF55811">
    <property type="entry name" value="Nudix"/>
    <property type="match status" value="1"/>
</dbReference>
<dbReference type="PRINTS" id="PR00502">
    <property type="entry name" value="NUDIXFAMILY"/>
</dbReference>
<evidence type="ECO:0000259" key="11">
    <source>
        <dbReference type="PROSITE" id="PS51462"/>
    </source>
</evidence>
<dbReference type="Pfam" id="PF09296">
    <property type="entry name" value="NUDIX-like"/>
    <property type="match status" value="1"/>
</dbReference>
<dbReference type="CDD" id="cd03429">
    <property type="entry name" value="NUDIX_NADH_pyrophosphatase_Nudt13"/>
    <property type="match status" value="1"/>
</dbReference>
<evidence type="ECO:0000256" key="2">
    <source>
        <dbReference type="ARBA" id="ARBA00001947"/>
    </source>
</evidence>
<dbReference type="GO" id="GO:0046872">
    <property type="term" value="F:metal ion binding"/>
    <property type="evidence" value="ECO:0007669"/>
    <property type="project" value="UniProtKB-KW"/>
</dbReference>
<dbReference type="InterPro" id="IPR049734">
    <property type="entry name" value="NudC-like_C"/>
</dbReference>
<dbReference type="GO" id="GO:0035529">
    <property type="term" value="F:NADH pyrophosphatase activity"/>
    <property type="evidence" value="ECO:0007669"/>
    <property type="project" value="TreeGrafter"/>
</dbReference>
<evidence type="ECO:0000256" key="9">
    <source>
        <dbReference type="ARBA" id="ARBA00023679"/>
    </source>
</evidence>
<gene>
    <name evidence="12" type="ORF">LUCI_4093</name>
</gene>
<name>A0A498RFD5_9FIRM</name>
<accession>A0A498RFD5</accession>
<proteinExistence type="inferred from homology"/>
<protein>
    <recommendedName>
        <fullName evidence="4">NAD(+) diphosphatase</fullName>
        <ecNumber evidence="4">3.6.1.22</ecNumber>
    </recommendedName>
</protein>
<dbReference type="GO" id="GO:0019677">
    <property type="term" value="P:NAD+ catabolic process"/>
    <property type="evidence" value="ECO:0007669"/>
    <property type="project" value="TreeGrafter"/>
</dbReference>
<dbReference type="InterPro" id="IPR015797">
    <property type="entry name" value="NUDIX_hydrolase-like_dom_sf"/>
</dbReference>
<keyword evidence="8" id="KW-0520">NAD</keyword>
<dbReference type="InterPro" id="IPR015375">
    <property type="entry name" value="NADH_PPase-like_N"/>
</dbReference>
<dbReference type="InterPro" id="IPR050241">
    <property type="entry name" value="NAD-cap_RNA_hydrolase_NudC"/>
</dbReference>
<keyword evidence="6 10" id="KW-0378">Hydrolase</keyword>
<evidence type="ECO:0000256" key="7">
    <source>
        <dbReference type="ARBA" id="ARBA00022842"/>
    </source>
</evidence>
<sequence length="267" mass="30434">MEFESDFARVPENAYCFLFCDDEIVIKEVDGGDKIPFVYELKTLNNKPTQGYYIGMVDGNRFYAAVGDKSSLKGFSFKKVRQVYGQIENSRYWLMLRAFHIISWMKLNRFCGCCGGSMKVFPNELAVQCVACERIVYPRISPAIIVAVIKDDKILLARSNRFPPGRYSVLAGFVEPGETLEDCVKRELKEEVGIGVTDIQYFGSQPWPFPDSLMVAFTARWSEGEISIDNNEIVDANWYSADNLPNLPGRDSIARRLIDWFVEHAKI</sequence>
<evidence type="ECO:0000256" key="10">
    <source>
        <dbReference type="RuleBase" id="RU003476"/>
    </source>
</evidence>
<dbReference type="Pfam" id="PF00293">
    <property type="entry name" value="NUDIX"/>
    <property type="match status" value="1"/>
</dbReference>
<keyword evidence="7" id="KW-0460">Magnesium</keyword>
<dbReference type="PROSITE" id="PS51462">
    <property type="entry name" value="NUDIX"/>
    <property type="match status" value="1"/>
</dbReference>
<evidence type="ECO:0000256" key="3">
    <source>
        <dbReference type="ARBA" id="ARBA00009595"/>
    </source>
</evidence>
<dbReference type="GO" id="GO:0005829">
    <property type="term" value="C:cytosol"/>
    <property type="evidence" value="ECO:0007669"/>
    <property type="project" value="TreeGrafter"/>
</dbReference>
<dbReference type="Gene3D" id="3.90.79.10">
    <property type="entry name" value="Nucleoside Triphosphate Pyrophosphohydrolase"/>
    <property type="match status" value="1"/>
</dbReference>
<comment type="catalytic activity">
    <reaction evidence="9">
        <text>a 5'-end NAD(+)-phospho-ribonucleoside in mRNA + H2O = a 5'-end phospho-adenosine-phospho-ribonucleoside in mRNA + beta-nicotinamide D-ribonucleotide + 2 H(+)</text>
        <dbReference type="Rhea" id="RHEA:60876"/>
        <dbReference type="Rhea" id="RHEA-COMP:15698"/>
        <dbReference type="Rhea" id="RHEA-COMP:15719"/>
        <dbReference type="ChEBI" id="CHEBI:14649"/>
        <dbReference type="ChEBI" id="CHEBI:15377"/>
        <dbReference type="ChEBI" id="CHEBI:15378"/>
        <dbReference type="ChEBI" id="CHEBI:144029"/>
        <dbReference type="ChEBI" id="CHEBI:144051"/>
    </reaction>
    <physiologicalReaction direction="left-to-right" evidence="9">
        <dbReference type="Rhea" id="RHEA:60877"/>
    </physiologicalReaction>
</comment>
<comment type="cofactor">
    <cofactor evidence="2">
        <name>Zn(2+)</name>
        <dbReference type="ChEBI" id="CHEBI:29105"/>
    </cofactor>
</comment>
<dbReference type="Gene3D" id="3.90.79.20">
    <property type="match status" value="1"/>
</dbReference>
<dbReference type="PROSITE" id="PS00893">
    <property type="entry name" value="NUDIX_BOX"/>
    <property type="match status" value="1"/>
</dbReference>
<dbReference type="PANTHER" id="PTHR42904">
    <property type="entry name" value="NUDIX HYDROLASE, NUDC SUBFAMILY"/>
    <property type="match status" value="1"/>
</dbReference>
<dbReference type="AlphaFoldDB" id="A0A498RFD5"/>
<dbReference type="InterPro" id="IPR020476">
    <property type="entry name" value="Nudix_hydrolase"/>
</dbReference>
<dbReference type="InterPro" id="IPR020084">
    <property type="entry name" value="NUDIX_hydrolase_CS"/>
</dbReference>
<evidence type="ECO:0000256" key="6">
    <source>
        <dbReference type="ARBA" id="ARBA00022801"/>
    </source>
</evidence>
<evidence type="ECO:0000256" key="8">
    <source>
        <dbReference type="ARBA" id="ARBA00023027"/>
    </source>
</evidence>
<evidence type="ECO:0000256" key="1">
    <source>
        <dbReference type="ARBA" id="ARBA00001946"/>
    </source>
</evidence>
<organism evidence="12 13">
    <name type="scientific">Lucifera butyrica</name>
    <dbReference type="NCBI Taxonomy" id="1351585"/>
    <lineage>
        <taxon>Bacteria</taxon>
        <taxon>Bacillati</taxon>
        <taxon>Bacillota</taxon>
        <taxon>Negativicutes</taxon>
        <taxon>Veillonellales</taxon>
        <taxon>Veillonellaceae</taxon>
        <taxon>Lucifera</taxon>
    </lineage>
</organism>
<keyword evidence="13" id="KW-1185">Reference proteome</keyword>
<keyword evidence="5" id="KW-0479">Metal-binding</keyword>
<evidence type="ECO:0000313" key="13">
    <source>
        <dbReference type="Proteomes" id="UP000277811"/>
    </source>
</evidence>
<dbReference type="EC" id="3.6.1.22" evidence="4"/>
<dbReference type="InterPro" id="IPR000086">
    <property type="entry name" value="NUDIX_hydrolase_dom"/>
</dbReference>
<dbReference type="RefSeq" id="WP_122629661.1">
    <property type="nucleotide sequence ID" value="NZ_UPPP01000097.1"/>
</dbReference>